<dbReference type="InterPro" id="IPR050678">
    <property type="entry name" value="DNA_Partitioning_ATPase"/>
</dbReference>
<feature type="domain" description="AAA" evidence="1">
    <location>
        <begin position="1"/>
        <end position="156"/>
    </location>
</feature>
<dbReference type="EMBL" id="JAECZA010000323">
    <property type="protein sequence ID" value="MBH8578334.1"/>
    <property type="molecule type" value="Genomic_DNA"/>
</dbReference>
<evidence type="ECO:0000259" key="1">
    <source>
        <dbReference type="Pfam" id="PF13614"/>
    </source>
</evidence>
<organism evidence="2 3">
    <name type="scientific">Dendronalium phyllosphericum CENA369</name>
    <dbReference type="NCBI Taxonomy" id="1725256"/>
    <lineage>
        <taxon>Bacteria</taxon>
        <taxon>Bacillati</taxon>
        <taxon>Cyanobacteriota</taxon>
        <taxon>Cyanophyceae</taxon>
        <taxon>Nostocales</taxon>
        <taxon>Nostocaceae</taxon>
        <taxon>Dendronalium</taxon>
        <taxon>Dendronalium phyllosphericum</taxon>
    </lineage>
</organism>
<sequence length="234" mass="25383">MAFHLADRGHKVLAVDMDPQGSLTDFFGLDLPSDAQTIYDALMSDAEEPSLPIHKNLDGVDLLPSDILLANVEQELVAQLERELRLKEILTSATKNYAFILIDCPPSLGLLSIISLIAATHVLVPIHTQHKAFKGTASLLKTIAKVQKRLNKSLRIAGFVPTIYAAANIHDQNKLQDIKEQLSAIAPILSPIPRATAIAEASGEGKPLALCSVGRNKPIVTLFEQLAAFVEELQ</sequence>
<dbReference type="Gene3D" id="3.40.50.300">
    <property type="entry name" value="P-loop containing nucleotide triphosphate hydrolases"/>
    <property type="match status" value="1"/>
</dbReference>
<dbReference type="AlphaFoldDB" id="A0A8J7LQT9"/>
<dbReference type="PANTHER" id="PTHR13696:SF52">
    <property type="entry name" value="PARA FAMILY PROTEIN CT_582"/>
    <property type="match status" value="1"/>
</dbReference>
<comment type="caution">
    <text evidence="2">The sequence shown here is derived from an EMBL/GenBank/DDBJ whole genome shotgun (WGS) entry which is preliminary data.</text>
</comment>
<dbReference type="Pfam" id="PF13614">
    <property type="entry name" value="AAA_31"/>
    <property type="match status" value="1"/>
</dbReference>
<evidence type="ECO:0000313" key="2">
    <source>
        <dbReference type="EMBL" id="MBH8578334.1"/>
    </source>
</evidence>
<dbReference type="PANTHER" id="PTHR13696">
    <property type="entry name" value="P-LOOP CONTAINING NUCLEOSIDE TRIPHOSPHATE HYDROLASE"/>
    <property type="match status" value="1"/>
</dbReference>
<gene>
    <name evidence="2" type="ORF">I8752_36435</name>
</gene>
<dbReference type="InterPro" id="IPR025669">
    <property type="entry name" value="AAA_dom"/>
</dbReference>
<evidence type="ECO:0000313" key="3">
    <source>
        <dbReference type="Proteomes" id="UP000662314"/>
    </source>
</evidence>
<protein>
    <submittedName>
        <fullName evidence="2">AAA family ATPase</fullName>
    </submittedName>
</protein>
<reference evidence="2 3" key="1">
    <citation type="journal article" date="2021" name="Int. J. Syst. Evol. Microbiol.">
        <title>Amazonocrinis nigriterrae gen. nov., sp. nov., Atlanticothrix silvestris gen. nov., sp. nov. and Dendronalium phyllosphericum gen. nov., sp. nov., nostocacean cyanobacteria from Brazilian environments.</title>
        <authorList>
            <person name="Alvarenga D.O."/>
            <person name="Andreote A.P.D."/>
            <person name="Branco L.H.Z."/>
            <person name="Delbaje E."/>
            <person name="Cruz R.B."/>
            <person name="Varani A.M."/>
            <person name="Fiore M.F."/>
        </authorList>
    </citation>
    <scope>NUCLEOTIDE SEQUENCE [LARGE SCALE GENOMIC DNA]</scope>
    <source>
        <strain evidence="2 3">CENA369</strain>
    </source>
</reference>
<name>A0A8J7LQT9_9NOST</name>
<dbReference type="CDD" id="cd02042">
    <property type="entry name" value="ParAB_family"/>
    <property type="match status" value="1"/>
</dbReference>
<dbReference type="SUPFAM" id="SSF52540">
    <property type="entry name" value="P-loop containing nucleoside triphosphate hydrolases"/>
    <property type="match status" value="1"/>
</dbReference>
<dbReference type="InterPro" id="IPR027417">
    <property type="entry name" value="P-loop_NTPase"/>
</dbReference>
<keyword evidence="3" id="KW-1185">Reference proteome</keyword>
<dbReference type="Proteomes" id="UP000662314">
    <property type="component" value="Unassembled WGS sequence"/>
</dbReference>
<proteinExistence type="predicted"/>
<accession>A0A8J7LQT9</accession>